<dbReference type="WBParaSite" id="Gr19_v10_g17129.t1">
    <property type="protein sequence ID" value="Gr19_v10_g17129.t1"/>
    <property type="gene ID" value="Gr19_v10_g17129"/>
</dbReference>
<protein>
    <submittedName>
        <fullName evidence="3">Uncharacterized protein</fullName>
    </submittedName>
</protein>
<keyword evidence="2" id="KW-1185">Reference proteome</keyword>
<evidence type="ECO:0000313" key="3">
    <source>
        <dbReference type="WBParaSite" id="Gr19_v10_g17129.t1"/>
    </source>
</evidence>
<sequence>MCGSEVDGVEMLLIASTSSMISDGEWRNQKEERWPRQLITLSAGFSSSPEGVDVPTPSPPRVDETLSTPPAKTSITRFI</sequence>
<organism evidence="2 3">
    <name type="scientific">Globodera rostochiensis</name>
    <name type="common">Golden nematode worm</name>
    <name type="synonym">Heterodera rostochiensis</name>
    <dbReference type="NCBI Taxonomy" id="31243"/>
    <lineage>
        <taxon>Eukaryota</taxon>
        <taxon>Metazoa</taxon>
        <taxon>Ecdysozoa</taxon>
        <taxon>Nematoda</taxon>
        <taxon>Chromadorea</taxon>
        <taxon>Rhabditida</taxon>
        <taxon>Tylenchina</taxon>
        <taxon>Tylenchomorpha</taxon>
        <taxon>Tylenchoidea</taxon>
        <taxon>Heteroderidae</taxon>
        <taxon>Heteroderinae</taxon>
        <taxon>Globodera</taxon>
    </lineage>
</organism>
<accession>A0A914HI35</accession>
<dbReference type="AlphaFoldDB" id="A0A914HI35"/>
<evidence type="ECO:0000313" key="2">
    <source>
        <dbReference type="Proteomes" id="UP000887572"/>
    </source>
</evidence>
<reference evidence="3" key="1">
    <citation type="submission" date="2022-11" db="UniProtKB">
        <authorList>
            <consortium name="WormBaseParasite"/>
        </authorList>
    </citation>
    <scope>IDENTIFICATION</scope>
</reference>
<feature type="compositionally biased region" description="Polar residues" evidence="1">
    <location>
        <begin position="65"/>
        <end position="79"/>
    </location>
</feature>
<evidence type="ECO:0000256" key="1">
    <source>
        <dbReference type="SAM" id="MobiDB-lite"/>
    </source>
</evidence>
<proteinExistence type="predicted"/>
<dbReference type="Proteomes" id="UP000887572">
    <property type="component" value="Unplaced"/>
</dbReference>
<feature type="region of interest" description="Disordered" evidence="1">
    <location>
        <begin position="42"/>
        <end position="79"/>
    </location>
</feature>
<name>A0A914HI35_GLORO</name>